<evidence type="ECO:0000313" key="2">
    <source>
        <dbReference type="Proteomes" id="UP000026682"/>
    </source>
</evidence>
<dbReference type="Pfam" id="PF05159">
    <property type="entry name" value="Capsule_synth"/>
    <property type="match status" value="3"/>
</dbReference>
<evidence type="ECO:0000313" key="1">
    <source>
        <dbReference type="EMBL" id="KAK87260.1"/>
    </source>
</evidence>
<dbReference type="AlphaFoldDB" id="A0A158LZ25"/>
<comment type="caution">
    <text evidence="1">The sequence shown here is derived from an EMBL/GenBank/DDBJ whole genome shotgun (WGS) entry which is preliminary data.</text>
</comment>
<dbReference type="STRING" id="35814.BBB42_14680"/>
<name>A0A158LZ25_9BORD</name>
<dbReference type="CDD" id="cd16439">
    <property type="entry name" value="beta_Kdo_transferase_KpsC_2"/>
    <property type="match status" value="1"/>
</dbReference>
<dbReference type="Proteomes" id="UP000026682">
    <property type="component" value="Unassembled WGS sequence"/>
</dbReference>
<sequence>MTTVPPAPFWPMIGVFSKGILRIPYLDVFLGQPVQACNRRTPVTGLSAIVGWGMRPSTHHARNYALRHGLPFFALEDGFLRSYAPGPTTPPLSMVMDVEGIYYDASRPGTLAMMLESDKDLLVGRVHEVRCARELILAHRLSKYNHAPDAPAGRLGDVRLAVLVVDQTRGDMSVRQAGGSPEVFETMLRAAIRENPGSRIYVKTHPEVNGGRKAGYLGTIDADVSILHEDLNPLSLMPMVDRVYVVSSHMGFEALMAGKPVTCFGTPWYSGWGLTDDRRRALLRGRSRSMEELFAAAYFDYTRYLNPHTHERGTIFDVIEWLVRQREQTARERGRSIAVGFRRLKASNVRPLLGLDASRVRFVRNVGEAVALKPGPQDRLIIWGADPAPELALLARSSAARLVRMEDGFLRSVGLGSDFVPPLSLVLDEQGLYFDPRQPSALETLLNTRAFSEDDLARARAVRQTIVEQGLTKYNVEPRRMPDWDAGGRKVVLVPGQVEDDASILSGCTAVATNLALLREARIAEPQAYIVYKPHPDVMVKNRAGWVCLEEAAQWADRVETCCSVVSCIEAADAVHTMTSLSGFDALLRGKSVTVYGAPFYAGWGLTRDHHPLPRRKRDLQLDELVAGALLHYPLYWDRKFQGYTRCESAIGQLARARERAPTTPRLAGRLLRKICMYVKGEFRLQG</sequence>
<dbReference type="CDD" id="cd16440">
    <property type="entry name" value="beta_Kdo_transferase_KpsC_1"/>
    <property type="match status" value="1"/>
</dbReference>
<dbReference type="EMBL" id="JFZZ01000138">
    <property type="protein sequence ID" value="KAK87260.1"/>
    <property type="molecule type" value="Genomic_DNA"/>
</dbReference>
<reference evidence="1 2" key="1">
    <citation type="submission" date="2014-03" db="EMBL/GenBank/DDBJ databases">
        <title>Genome sequence of Bordetella holmseii.</title>
        <authorList>
            <person name="Harvill E."/>
            <person name="Goodfield L.L."/>
            <person name="Ivanov Y."/>
            <person name="Meyer J.A."/>
            <person name="Newth C."/>
            <person name="Cassiday P."/>
            <person name="Tondella M.L."/>
            <person name="Liao P."/>
            <person name="Zimmerman J."/>
            <person name="Meert K."/>
            <person name="Wessel D."/>
            <person name="Berger J."/>
            <person name="Dean J.M."/>
            <person name="Holubkov R."/>
            <person name="Burr J."/>
            <person name="Liu T."/>
            <person name="Brinkac L.M."/>
            <person name="Sanka R."/>
            <person name="Kim M."/>
            <person name="Losada L."/>
        </authorList>
    </citation>
    <scope>NUCLEOTIDE SEQUENCE [LARGE SCALE GENOMIC DNA]</scope>
    <source>
        <strain evidence="1 2">CDC-H585-BH</strain>
    </source>
</reference>
<dbReference type="PATRIC" id="fig|1331206.3.peg.3367"/>
<protein>
    <submittedName>
        <fullName evidence="1">Capsule polysaccharide biosynthesis protein</fullName>
    </submittedName>
</protein>
<accession>A0A158LZ25</accession>
<organism evidence="1 2">
    <name type="scientific">Bordetella holmesii CDC-H585-BH</name>
    <dbReference type="NCBI Taxonomy" id="1331206"/>
    <lineage>
        <taxon>Bacteria</taxon>
        <taxon>Pseudomonadati</taxon>
        <taxon>Pseudomonadota</taxon>
        <taxon>Betaproteobacteria</taxon>
        <taxon>Burkholderiales</taxon>
        <taxon>Alcaligenaceae</taxon>
        <taxon>Bordetella</taxon>
    </lineage>
</organism>
<proteinExistence type="predicted"/>
<dbReference type="GO" id="GO:0015774">
    <property type="term" value="P:polysaccharide transport"/>
    <property type="evidence" value="ECO:0007669"/>
    <property type="project" value="InterPro"/>
</dbReference>
<gene>
    <name evidence="1" type="ORF">L497_2329</name>
</gene>
<dbReference type="InterPro" id="IPR007833">
    <property type="entry name" value="Capsule_polysaccharide_synth"/>
</dbReference>
<dbReference type="GO" id="GO:0000271">
    <property type="term" value="P:polysaccharide biosynthetic process"/>
    <property type="evidence" value="ECO:0007669"/>
    <property type="project" value="InterPro"/>
</dbReference>